<sequence>MTSNGPNTLTSTFVEFTQPSKAPSALAPNSRILLSHNSSLTPENESASLKACSPESLSPCHSNTSGKVASQERTLCGMDKDQTDDTGQVQPAQICLEPIVQTDIEALDSGNLSQPCPENKPSGLPLDNGTHKATIDCALPSACPQPATQLARQLFLPLVNELASLFAGELNPVAAKAQRRVPLPEGLDLENWINPAPAPPGTLHLVSRTSRRSRVIASEASSAGITNAIEAWNTSTVMRGSQHFCLPYYLLNDNRFENRSICFIIEFVSS</sequence>
<reference evidence="1" key="1">
    <citation type="submission" date="2018-11" db="EMBL/GenBank/DDBJ databases">
        <authorList>
            <consortium name="Pathogen Informatics"/>
        </authorList>
    </citation>
    <scope>NUCLEOTIDE SEQUENCE</scope>
</reference>
<protein>
    <submittedName>
        <fullName evidence="1">Uncharacterized protein</fullName>
    </submittedName>
</protein>
<keyword evidence="2" id="KW-1185">Reference proteome</keyword>
<dbReference type="Proteomes" id="UP000784294">
    <property type="component" value="Unassembled WGS sequence"/>
</dbReference>
<dbReference type="OrthoDB" id="10264595at2759"/>
<dbReference type="EMBL" id="CAAALY010100791">
    <property type="protein sequence ID" value="VEL29161.1"/>
    <property type="molecule type" value="Genomic_DNA"/>
</dbReference>
<organism evidence="1 2">
    <name type="scientific">Protopolystoma xenopodis</name>
    <dbReference type="NCBI Taxonomy" id="117903"/>
    <lineage>
        <taxon>Eukaryota</taxon>
        <taxon>Metazoa</taxon>
        <taxon>Spiralia</taxon>
        <taxon>Lophotrochozoa</taxon>
        <taxon>Platyhelminthes</taxon>
        <taxon>Monogenea</taxon>
        <taxon>Polyopisthocotylea</taxon>
        <taxon>Polystomatidea</taxon>
        <taxon>Polystomatidae</taxon>
        <taxon>Protopolystoma</taxon>
    </lineage>
</organism>
<evidence type="ECO:0000313" key="1">
    <source>
        <dbReference type="EMBL" id="VEL29161.1"/>
    </source>
</evidence>
<gene>
    <name evidence="1" type="ORF">PXEA_LOCUS22601</name>
</gene>
<name>A0A3S5AUZ9_9PLAT</name>
<dbReference type="AlphaFoldDB" id="A0A3S5AUZ9"/>
<accession>A0A3S5AUZ9</accession>
<comment type="caution">
    <text evidence="1">The sequence shown here is derived from an EMBL/GenBank/DDBJ whole genome shotgun (WGS) entry which is preliminary data.</text>
</comment>
<evidence type="ECO:0000313" key="2">
    <source>
        <dbReference type="Proteomes" id="UP000784294"/>
    </source>
</evidence>
<proteinExistence type="predicted"/>